<evidence type="ECO:0000313" key="2">
    <source>
        <dbReference type="EMBL" id="MEX5727050.1"/>
    </source>
</evidence>
<feature type="transmembrane region" description="Helical" evidence="1">
    <location>
        <begin position="55"/>
        <end position="73"/>
    </location>
</feature>
<keyword evidence="1" id="KW-0472">Membrane</keyword>
<dbReference type="EMBL" id="JBEHHI010000001">
    <property type="protein sequence ID" value="MEX5727050.1"/>
    <property type="molecule type" value="Genomic_DNA"/>
</dbReference>
<dbReference type="Proteomes" id="UP001560019">
    <property type="component" value="Unassembled WGS sequence"/>
</dbReference>
<dbReference type="RefSeq" id="WP_125403546.1">
    <property type="nucleotide sequence ID" value="NZ_JBEHHI010000001.1"/>
</dbReference>
<gene>
    <name evidence="2" type="ORF">Ga0609869_000403</name>
</gene>
<keyword evidence="1" id="KW-1133">Transmembrane helix</keyword>
<keyword evidence="1" id="KW-0812">Transmembrane</keyword>
<sequence length="108" mass="11979">MQDLITENRRVFDGMIPYSLVAFFAYLLMVFVLFADQVVPYCERTFAQPGQCEPIFTTIFPIAVAAVIAAPVLRGAVMWLGGNRTVGFLFALAVILLPPLMVGWHTLV</sequence>
<evidence type="ECO:0000256" key="1">
    <source>
        <dbReference type="SAM" id="Phobius"/>
    </source>
</evidence>
<keyword evidence="3" id="KW-1185">Reference proteome</keyword>
<proteinExistence type="predicted"/>
<comment type="caution">
    <text evidence="2">The sequence shown here is derived from an EMBL/GenBank/DDBJ whole genome shotgun (WGS) entry which is preliminary data.</text>
</comment>
<name>A0ABV3XNZ8_9RHOB</name>
<accession>A0ABV3XNZ8</accession>
<organism evidence="2 3">
    <name type="scientific">Rhodovulum iodosum</name>
    <dbReference type="NCBI Taxonomy" id="68291"/>
    <lineage>
        <taxon>Bacteria</taxon>
        <taxon>Pseudomonadati</taxon>
        <taxon>Pseudomonadota</taxon>
        <taxon>Alphaproteobacteria</taxon>
        <taxon>Rhodobacterales</taxon>
        <taxon>Paracoccaceae</taxon>
        <taxon>Rhodovulum</taxon>
    </lineage>
</organism>
<reference evidence="2 3" key="1">
    <citation type="submission" date="2024-06" db="EMBL/GenBank/DDBJ databases">
        <title>Genome of Rhodovulum iodosum, a marine photoferrotroph.</title>
        <authorList>
            <person name="Bianchini G."/>
            <person name="Nikeleit V."/>
            <person name="Kappler A."/>
            <person name="Bryce C."/>
            <person name="Sanchez-Baracaldo P."/>
        </authorList>
    </citation>
    <scope>NUCLEOTIDE SEQUENCE [LARGE SCALE GENOMIC DNA]</scope>
    <source>
        <strain evidence="2 3">UT/N1</strain>
    </source>
</reference>
<feature type="transmembrane region" description="Helical" evidence="1">
    <location>
        <begin position="12"/>
        <end position="35"/>
    </location>
</feature>
<protein>
    <submittedName>
        <fullName evidence="2">Uncharacterized protein</fullName>
    </submittedName>
</protein>
<feature type="transmembrane region" description="Helical" evidence="1">
    <location>
        <begin position="85"/>
        <end position="107"/>
    </location>
</feature>
<evidence type="ECO:0000313" key="3">
    <source>
        <dbReference type="Proteomes" id="UP001560019"/>
    </source>
</evidence>